<reference evidence="3" key="1">
    <citation type="submission" date="2019-01" db="EMBL/GenBank/DDBJ databases">
        <title>Cytophagaceae bacterium strain CAR-16.</title>
        <authorList>
            <person name="Chen W.-M."/>
        </authorList>
    </citation>
    <scope>NUCLEOTIDE SEQUENCE [LARGE SCALE GENOMIC DNA]</scope>
    <source>
        <strain evidence="3">LLJ-11</strain>
    </source>
</reference>
<evidence type="ECO:0000313" key="2">
    <source>
        <dbReference type="EMBL" id="RXR21073.1"/>
    </source>
</evidence>
<comment type="caution">
    <text evidence="2">The sequence shown here is derived from an EMBL/GenBank/DDBJ whole genome shotgun (WGS) entry which is preliminary data.</text>
</comment>
<dbReference type="RefSeq" id="WP_129434588.1">
    <property type="nucleotide sequence ID" value="NZ_SBKO01000001.1"/>
</dbReference>
<name>A0A4Q1K599_9FLAO</name>
<feature type="chain" id="PRO_5020640214" description="DUF4397 domain-containing protein" evidence="1">
    <location>
        <begin position="19"/>
        <end position="239"/>
    </location>
</feature>
<gene>
    <name evidence="2" type="ORF">EQG63_03800</name>
</gene>
<protein>
    <recommendedName>
        <fullName evidence="4">DUF4397 domain-containing protein</fullName>
    </recommendedName>
</protein>
<dbReference type="AlphaFoldDB" id="A0A4Q1K599"/>
<dbReference type="Proteomes" id="UP000290283">
    <property type="component" value="Unassembled WGS sequence"/>
</dbReference>
<feature type="signal peptide" evidence="1">
    <location>
        <begin position="1"/>
        <end position="18"/>
    </location>
</feature>
<dbReference type="OrthoDB" id="1375929at2"/>
<evidence type="ECO:0008006" key="4">
    <source>
        <dbReference type="Google" id="ProtNLM"/>
    </source>
</evidence>
<organism evidence="2 3">
    <name type="scientific">Flavobacterium amnicola</name>
    <dbReference type="NCBI Taxonomy" id="2506422"/>
    <lineage>
        <taxon>Bacteria</taxon>
        <taxon>Pseudomonadati</taxon>
        <taxon>Bacteroidota</taxon>
        <taxon>Flavobacteriia</taxon>
        <taxon>Flavobacteriales</taxon>
        <taxon>Flavobacteriaceae</taxon>
        <taxon>Flavobacterium</taxon>
    </lineage>
</organism>
<evidence type="ECO:0000313" key="3">
    <source>
        <dbReference type="Proteomes" id="UP000290283"/>
    </source>
</evidence>
<keyword evidence="1" id="KW-0732">Signal</keyword>
<proteinExistence type="predicted"/>
<sequence length="239" mass="25989">MIKKYLFFTSLLCLNAFAQTGVGIGTTNPQQQLHLAGATGTLRVEGLNSTNNPYNGGAGKTYPLYVNSNGDLTLQLATFQNSDGTDALTSSTPLITTNLTMIAGAGSSTQSIVILPYTITVNRAAVLEIKYNISFNVYSTAVLTKIKDIYARRISTFYTVDGGSRRYGQASKCYYNNNQDIVLANAAEGTMYNSSTTYIPLTAGTHTIRFYGELNTGDVRKNTHVVFAPDNDSVFMRLY</sequence>
<keyword evidence="3" id="KW-1185">Reference proteome</keyword>
<accession>A0A4Q1K599</accession>
<dbReference type="EMBL" id="SBKO01000001">
    <property type="protein sequence ID" value="RXR21073.1"/>
    <property type="molecule type" value="Genomic_DNA"/>
</dbReference>
<evidence type="ECO:0000256" key="1">
    <source>
        <dbReference type="SAM" id="SignalP"/>
    </source>
</evidence>